<dbReference type="Proteomes" id="UP001219525">
    <property type="component" value="Unassembled WGS sequence"/>
</dbReference>
<gene>
    <name evidence="3" type="ORF">GGX14DRAFT_428511</name>
</gene>
<evidence type="ECO:0000259" key="2">
    <source>
        <dbReference type="Pfam" id="PF02179"/>
    </source>
</evidence>
<dbReference type="InterPro" id="IPR036533">
    <property type="entry name" value="BAG_dom_sf"/>
</dbReference>
<evidence type="ECO:0000256" key="1">
    <source>
        <dbReference type="SAM" id="MobiDB-lite"/>
    </source>
</evidence>
<organism evidence="3 4">
    <name type="scientific">Mycena pura</name>
    <dbReference type="NCBI Taxonomy" id="153505"/>
    <lineage>
        <taxon>Eukaryota</taxon>
        <taxon>Fungi</taxon>
        <taxon>Dikarya</taxon>
        <taxon>Basidiomycota</taxon>
        <taxon>Agaricomycotina</taxon>
        <taxon>Agaricomycetes</taxon>
        <taxon>Agaricomycetidae</taxon>
        <taxon>Agaricales</taxon>
        <taxon>Marasmiineae</taxon>
        <taxon>Mycenaceae</taxon>
        <taxon>Mycena</taxon>
    </lineage>
</organism>
<feature type="compositionally biased region" description="Low complexity" evidence="1">
    <location>
        <begin position="42"/>
        <end position="51"/>
    </location>
</feature>
<accession>A0AAD6YKW3</accession>
<feature type="region of interest" description="Disordered" evidence="1">
    <location>
        <begin position="42"/>
        <end position="190"/>
    </location>
</feature>
<comment type="caution">
    <text evidence="3">The sequence shown here is derived from an EMBL/GenBank/DDBJ whole genome shotgun (WGS) entry which is preliminary data.</text>
</comment>
<feature type="compositionally biased region" description="Low complexity" evidence="1">
    <location>
        <begin position="92"/>
        <end position="105"/>
    </location>
</feature>
<feature type="compositionally biased region" description="Low complexity" evidence="1">
    <location>
        <begin position="143"/>
        <end position="177"/>
    </location>
</feature>
<dbReference type="GO" id="GO:0051087">
    <property type="term" value="F:protein-folding chaperone binding"/>
    <property type="evidence" value="ECO:0007669"/>
    <property type="project" value="InterPro"/>
</dbReference>
<evidence type="ECO:0000313" key="4">
    <source>
        <dbReference type="Proteomes" id="UP001219525"/>
    </source>
</evidence>
<name>A0AAD6YKW3_9AGAR</name>
<dbReference type="Gene3D" id="1.20.58.120">
    <property type="entry name" value="BAG domain"/>
    <property type="match status" value="1"/>
</dbReference>
<feature type="domain" description="BAG" evidence="2">
    <location>
        <begin position="274"/>
        <end position="316"/>
    </location>
</feature>
<evidence type="ECO:0000313" key="3">
    <source>
        <dbReference type="EMBL" id="KAJ7222350.1"/>
    </source>
</evidence>
<proteinExistence type="predicted"/>
<sequence>MHLHPTSCAKMFSFYPRPQPAYYQPSPYYHPSPYYQSSPYARALAQQQQQQERARAYAQELERQRAARSRYFPDGYDEPESDEEDRYLTPHQRALLAARQQQRSLEAARKAQELAMRQQQASEAEEHTPAPRSPTRRSVPTTSQEPAQPSASPSAAQIPLRRSASPSAQPPQTATPKQSPPPSTPSPERLDEAATKIQTQYRIHRALRAIAALAAQFESLKSSFTPPTSIDYVADGRVVPVPASAPTSPTTAEDAAPHCDAKLAYTPTNAPLHMYTELLSRLLVSLDAVESRGDARVRDRRREAVRAVEAEAARIEAFWRSVWAAHEHTAAAAQEEEEVRTMVIDADAPPAALAVFEEGQVHPMVVDAVPELADSGSESESDEDGEPEFVTPPATPASRPMVLPESDLTDDGVLVDMHPEDEDKEFIIVPELF</sequence>
<dbReference type="InterPro" id="IPR003103">
    <property type="entry name" value="BAG_domain"/>
</dbReference>
<feature type="compositionally biased region" description="Basic and acidic residues" evidence="1">
    <location>
        <begin position="52"/>
        <end position="65"/>
    </location>
</feature>
<dbReference type="Pfam" id="PF02179">
    <property type="entry name" value="BAG"/>
    <property type="match status" value="1"/>
</dbReference>
<dbReference type="SUPFAM" id="SSF63491">
    <property type="entry name" value="BAG domain"/>
    <property type="match status" value="1"/>
</dbReference>
<feature type="region of interest" description="Disordered" evidence="1">
    <location>
        <begin position="373"/>
        <end position="421"/>
    </location>
</feature>
<dbReference type="AlphaFoldDB" id="A0AAD6YKW3"/>
<keyword evidence="4" id="KW-1185">Reference proteome</keyword>
<dbReference type="EMBL" id="JARJCW010000007">
    <property type="protein sequence ID" value="KAJ7222350.1"/>
    <property type="molecule type" value="Genomic_DNA"/>
</dbReference>
<protein>
    <recommendedName>
        <fullName evidence="2">BAG domain-containing protein</fullName>
    </recommendedName>
</protein>
<dbReference type="PROSITE" id="PS50096">
    <property type="entry name" value="IQ"/>
    <property type="match status" value="1"/>
</dbReference>
<feature type="compositionally biased region" description="Acidic residues" evidence="1">
    <location>
        <begin position="75"/>
        <end position="85"/>
    </location>
</feature>
<reference evidence="3" key="1">
    <citation type="submission" date="2023-03" db="EMBL/GenBank/DDBJ databases">
        <title>Massive genome expansion in bonnet fungi (Mycena s.s.) driven by repeated elements and novel gene families across ecological guilds.</title>
        <authorList>
            <consortium name="Lawrence Berkeley National Laboratory"/>
            <person name="Harder C.B."/>
            <person name="Miyauchi S."/>
            <person name="Viragh M."/>
            <person name="Kuo A."/>
            <person name="Thoen E."/>
            <person name="Andreopoulos B."/>
            <person name="Lu D."/>
            <person name="Skrede I."/>
            <person name="Drula E."/>
            <person name="Henrissat B."/>
            <person name="Morin E."/>
            <person name="Kohler A."/>
            <person name="Barry K."/>
            <person name="LaButti K."/>
            <person name="Morin E."/>
            <person name="Salamov A."/>
            <person name="Lipzen A."/>
            <person name="Mereny Z."/>
            <person name="Hegedus B."/>
            <person name="Baldrian P."/>
            <person name="Stursova M."/>
            <person name="Weitz H."/>
            <person name="Taylor A."/>
            <person name="Grigoriev I.V."/>
            <person name="Nagy L.G."/>
            <person name="Martin F."/>
            <person name="Kauserud H."/>
        </authorList>
    </citation>
    <scope>NUCLEOTIDE SEQUENCE</scope>
    <source>
        <strain evidence="3">9144</strain>
    </source>
</reference>
<feature type="compositionally biased region" description="Acidic residues" evidence="1">
    <location>
        <begin position="377"/>
        <end position="387"/>
    </location>
</feature>